<dbReference type="SMART" id="SM00645">
    <property type="entry name" value="Pept_C1"/>
    <property type="match status" value="1"/>
</dbReference>
<reference evidence="10" key="1">
    <citation type="submission" date="2018-03" db="EMBL/GenBank/DDBJ databases">
        <title>Identification of a Cathepsin L2-like gene in planarian Dugesia japonica.</title>
        <authorList>
            <person name="Ma K."/>
            <person name="Wu M."/>
            <person name="Guo F."/>
        </authorList>
    </citation>
    <scope>NUCLEOTIDE SEQUENCE</scope>
</reference>
<feature type="chain" id="PRO_5018755099" evidence="7">
    <location>
        <begin position="17"/>
        <end position="333"/>
    </location>
</feature>
<name>A0A2U8U447_DUGJA</name>
<dbReference type="InterPro" id="IPR025661">
    <property type="entry name" value="Pept_asp_AS"/>
</dbReference>
<feature type="signal peptide" evidence="7">
    <location>
        <begin position="1"/>
        <end position="16"/>
    </location>
</feature>
<keyword evidence="6" id="KW-1015">Disulfide bond</keyword>
<dbReference type="InterPro" id="IPR013201">
    <property type="entry name" value="Prot_inhib_I29"/>
</dbReference>
<evidence type="ECO:0000256" key="5">
    <source>
        <dbReference type="ARBA" id="ARBA00023145"/>
    </source>
</evidence>
<dbReference type="SMART" id="SM00848">
    <property type="entry name" value="Inhibitor_I29"/>
    <property type="match status" value="1"/>
</dbReference>
<evidence type="ECO:0000259" key="9">
    <source>
        <dbReference type="SMART" id="SM00848"/>
    </source>
</evidence>
<dbReference type="InterPro" id="IPR025660">
    <property type="entry name" value="Pept_his_AS"/>
</dbReference>
<dbReference type="PROSITE" id="PS00139">
    <property type="entry name" value="THIOL_PROTEASE_CYS"/>
    <property type="match status" value="1"/>
</dbReference>
<feature type="domain" description="Peptidase C1A papain C-terminal" evidence="8">
    <location>
        <begin position="118"/>
        <end position="332"/>
    </location>
</feature>
<sequence length="333" mass="37744">MKIILLTSIFLVTIQAVPHKFTINSELNDEWEVYKMKFSKKYETLNEISRRIIWENNLKFIQQHNVEYDLGKHTYYLGLNEFADMTHEEFKAKYLGLKPINRNFTSSRFIIPENIGDLPTRIDWRTKGYVTPVKNQGQCGSCWAFSTTGSLEGQHFRKSGKLVSFSEQQLVDCSRSFDNLGCNGGLMDNAFSYIQKFGIENEISYPYVANDGVCAYDKTKIVGTCTGFVDIKTGNETDLMAAVATQGPISVAIDASNDSFQFYRGGIYNEPHCSSKDLDHGVLAIGYGSENNENYWIVKNSWDISWGMSGYIRMSKDKMNQCGIATMASYPLV</sequence>
<dbReference type="Gene3D" id="3.90.70.10">
    <property type="entry name" value="Cysteine proteinases"/>
    <property type="match status" value="1"/>
</dbReference>
<accession>A0A2U8U447</accession>
<dbReference type="Pfam" id="PF08246">
    <property type="entry name" value="Inhibitor_I29"/>
    <property type="match status" value="1"/>
</dbReference>
<dbReference type="PROSITE" id="PS00639">
    <property type="entry name" value="THIOL_PROTEASE_HIS"/>
    <property type="match status" value="1"/>
</dbReference>
<evidence type="ECO:0000256" key="3">
    <source>
        <dbReference type="ARBA" id="ARBA00022801"/>
    </source>
</evidence>
<protein>
    <submittedName>
        <fullName evidence="10">Cathepsin L2</fullName>
    </submittedName>
</protein>
<keyword evidence="7" id="KW-0732">Signal</keyword>
<dbReference type="InterPro" id="IPR013128">
    <property type="entry name" value="Peptidase_C1A"/>
</dbReference>
<dbReference type="PANTHER" id="PTHR12411">
    <property type="entry name" value="CYSTEINE PROTEASE FAMILY C1-RELATED"/>
    <property type="match status" value="1"/>
</dbReference>
<dbReference type="InterPro" id="IPR039417">
    <property type="entry name" value="Peptidase_C1A_papain-like"/>
</dbReference>
<comment type="similarity">
    <text evidence="1">Belongs to the peptidase C1 family.</text>
</comment>
<evidence type="ECO:0000256" key="4">
    <source>
        <dbReference type="ARBA" id="ARBA00022807"/>
    </source>
</evidence>
<keyword evidence="4" id="KW-0788">Thiol protease</keyword>
<evidence type="ECO:0000259" key="8">
    <source>
        <dbReference type="SMART" id="SM00645"/>
    </source>
</evidence>
<keyword evidence="3" id="KW-0378">Hydrolase</keyword>
<dbReference type="CDD" id="cd02248">
    <property type="entry name" value="Peptidase_C1A"/>
    <property type="match status" value="1"/>
</dbReference>
<dbReference type="InterPro" id="IPR000169">
    <property type="entry name" value="Pept_cys_AS"/>
</dbReference>
<dbReference type="GO" id="GO:0006508">
    <property type="term" value="P:proteolysis"/>
    <property type="evidence" value="ECO:0007669"/>
    <property type="project" value="UniProtKB-KW"/>
</dbReference>
<dbReference type="SUPFAM" id="SSF54001">
    <property type="entry name" value="Cysteine proteinases"/>
    <property type="match status" value="1"/>
</dbReference>
<dbReference type="PROSITE" id="PS00640">
    <property type="entry name" value="THIOL_PROTEASE_ASN"/>
    <property type="match status" value="1"/>
</dbReference>
<proteinExistence type="evidence at transcript level"/>
<organism evidence="10">
    <name type="scientific">Dugesia japonica</name>
    <name type="common">Planarian</name>
    <dbReference type="NCBI Taxonomy" id="6161"/>
    <lineage>
        <taxon>Eukaryota</taxon>
        <taxon>Metazoa</taxon>
        <taxon>Spiralia</taxon>
        <taxon>Lophotrochozoa</taxon>
        <taxon>Platyhelminthes</taxon>
        <taxon>Rhabditophora</taxon>
        <taxon>Seriata</taxon>
        <taxon>Tricladida</taxon>
        <taxon>Continenticola</taxon>
        <taxon>Geoplanoidea</taxon>
        <taxon>Dugesiidae</taxon>
        <taxon>Dugesia</taxon>
    </lineage>
</organism>
<dbReference type="FunFam" id="3.90.70.10:FF:000006">
    <property type="entry name" value="Cathepsin S"/>
    <property type="match status" value="1"/>
</dbReference>
<keyword evidence="2" id="KW-0645">Protease</keyword>
<evidence type="ECO:0000256" key="1">
    <source>
        <dbReference type="ARBA" id="ARBA00008455"/>
    </source>
</evidence>
<dbReference type="AlphaFoldDB" id="A0A2U8U447"/>
<keyword evidence="5" id="KW-0865">Zymogen</keyword>
<feature type="domain" description="Cathepsin propeptide inhibitor" evidence="9">
    <location>
        <begin position="31"/>
        <end position="90"/>
    </location>
</feature>
<evidence type="ECO:0000256" key="2">
    <source>
        <dbReference type="ARBA" id="ARBA00022670"/>
    </source>
</evidence>
<evidence type="ECO:0000313" key="10">
    <source>
        <dbReference type="EMBL" id="AWM96389.1"/>
    </source>
</evidence>
<evidence type="ECO:0000256" key="6">
    <source>
        <dbReference type="ARBA" id="ARBA00023157"/>
    </source>
</evidence>
<evidence type="ECO:0000256" key="7">
    <source>
        <dbReference type="SAM" id="SignalP"/>
    </source>
</evidence>
<dbReference type="InterPro" id="IPR038765">
    <property type="entry name" value="Papain-like_cys_pep_sf"/>
</dbReference>
<dbReference type="SMR" id="A0A2U8U447"/>
<dbReference type="Pfam" id="PF00112">
    <property type="entry name" value="Peptidase_C1"/>
    <property type="match status" value="1"/>
</dbReference>
<dbReference type="InterPro" id="IPR000668">
    <property type="entry name" value="Peptidase_C1A_C"/>
</dbReference>
<dbReference type="PRINTS" id="PR00705">
    <property type="entry name" value="PAPAIN"/>
</dbReference>
<dbReference type="GO" id="GO:0008234">
    <property type="term" value="F:cysteine-type peptidase activity"/>
    <property type="evidence" value="ECO:0007669"/>
    <property type="project" value="UniProtKB-KW"/>
</dbReference>
<dbReference type="EMBL" id="MH136812">
    <property type="protein sequence ID" value="AWM96389.1"/>
    <property type="molecule type" value="mRNA"/>
</dbReference>